<gene>
    <name evidence="2" type="primary">dsrB</name>
</gene>
<evidence type="ECO:0000313" key="2">
    <source>
        <dbReference type="EMBL" id="AEK11885.1"/>
    </source>
</evidence>
<evidence type="ECO:0000256" key="1">
    <source>
        <dbReference type="SAM" id="MobiDB-lite"/>
    </source>
</evidence>
<proteinExistence type="predicted"/>
<dbReference type="SUPFAM" id="SSF54862">
    <property type="entry name" value="4Fe-4S ferredoxins"/>
    <property type="match status" value="1"/>
</dbReference>
<reference evidence="2" key="1">
    <citation type="submission" date="2011-05" db="EMBL/GenBank/DDBJ databases">
        <title>Diversity of dsrB gene in oxygen minimum zone sediments of Arabian Sea.</title>
        <authorList>
            <person name="Divya B."/>
            <person name="Feby A."/>
            <person name="Nair S."/>
        </authorList>
    </citation>
    <scope>NUCLEOTIDE SEQUENCE</scope>
</reference>
<dbReference type="Gene3D" id="3.30.70.20">
    <property type="match status" value="1"/>
</dbReference>
<organism evidence="2">
    <name type="scientific">uncultured sulfate-reducing bacterium</name>
    <dbReference type="NCBI Taxonomy" id="153939"/>
    <lineage>
        <taxon>Bacteria</taxon>
        <taxon>environmental samples</taxon>
    </lineage>
</organism>
<feature type="non-terminal residue" evidence="2">
    <location>
        <position position="1"/>
    </location>
</feature>
<protein>
    <submittedName>
        <fullName evidence="2">Dissimilatory sulfite reductase beta subunit</fullName>
    </submittedName>
</protein>
<feature type="region of interest" description="Disordered" evidence="1">
    <location>
        <begin position="1"/>
        <end position="37"/>
    </location>
</feature>
<accession>G1CSG7</accession>
<name>G1CSG7_9BACT</name>
<feature type="non-terminal residue" evidence="2">
    <location>
        <position position="137"/>
    </location>
</feature>
<feature type="compositionally biased region" description="Low complexity" evidence="1">
    <location>
        <begin position="1"/>
        <end position="15"/>
    </location>
</feature>
<dbReference type="EMBL" id="JF906950">
    <property type="protein sequence ID" value="AEK11885.1"/>
    <property type="molecule type" value="Genomic_DNA"/>
</dbReference>
<sequence>SPAGARRAGAGARGANIVQPRAGSTATPRLSMPRVSSRRSWTISMMTSAPCGCRLRCESLWPAVSTCAALCIAPTSPSSACTASRLSSNDERVSSVCEVPLAIAACPTAAIKPAKVDDMKTVAVKNERCMFCGNCYT</sequence>
<dbReference type="AlphaFoldDB" id="G1CSG7"/>